<name>A0A2H0M1A2_9BACT</name>
<dbReference type="GO" id="GO:0033744">
    <property type="term" value="F:L-methionine:thioredoxin-disulfide S-oxidoreductase activity"/>
    <property type="evidence" value="ECO:0007669"/>
    <property type="project" value="RHEA"/>
</dbReference>
<comment type="caution">
    <text evidence="9">Lacks conserved residue(s) required for the propagation of feature annotation.</text>
</comment>
<evidence type="ECO:0000256" key="5">
    <source>
        <dbReference type="ARBA" id="ARBA00024679"/>
    </source>
</evidence>
<dbReference type="HAMAP" id="MF_01401">
    <property type="entry name" value="MsrA"/>
    <property type="match status" value="1"/>
</dbReference>
<evidence type="ECO:0000256" key="7">
    <source>
        <dbReference type="ARBA" id="ARBA00048488"/>
    </source>
</evidence>
<dbReference type="HAMAP" id="MF_01400">
    <property type="entry name" value="MsrB"/>
    <property type="match status" value="1"/>
</dbReference>
<dbReference type="Pfam" id="PF01641">
    <property type="entry name" value="SelR"/>
    <property type="match status" value="1"/>
</dbReference>
<evidence type="ECO:0000259" key="11">
    <source>
        <dbReference type="PROSITE" id="PS51790"/>
    </source>
</evidence>
<dbReference type="PANTHER" id="PTHR10173">
    <property type="entry name" value="METHIONINE SULFOXIDE REDUCTASE"/>
    <property type="match status" value="1"/>
</dbReference>
<dbReference type="GO" id="GO:0005737">
    <property type="term" value="C:cytoplasm"/>
    <property type="evidence" value="ECO:0007669"/>
    <property type="project" value="TreeGrafter"/>
</dbReference>
<dbReference type="Gene3D" id="3.30.1060.10">
    <property type="entry name" value="Peptide methionine sulphoxide reductase MsrA"/>
    <property type="match status" value="1"/>
</dbReference>
<comment type="catalytic activity">
    <reaction evidence="7 9">
        <text>L-methionyl-[protein] + [thioredoxin]-disulfide + H2O = L-methionyl-(R)-S-oxide-[protein] + [thioredoxin]-dithiol</text>
        <dbReference type="Rhea" id="RHEA:24164"/>
        <dbReference type="Rhea" id="RHEA-COMP:10698"/>
        <dbReference type="Rhea" id="RHEA-COMP:10700"/>
        <dbReference type="Rhea" id="RHEA-COMP:12313"/>
        <dbReference type="Rhea" id="RHEA-COMP:12314"/>
        <dbReference type="ChEBI" id="CHEBI:15377"/>
        <dbReference type="ChEBI" id="CHEBI:16044"/>
        <dbReference type="ChEBI" id="CHEBI:29950"/>
        <dbReference type="ChEBI" id="CHEBI:45764"/>
        <dbReference type="ChEBI" id="CHEBI:50058"/>
        <dbReference type="EC" id="1.8.4.12"/>
    </reaction>
</comment>
<evidence type="ECO:0000256" key="10">
    <source>
        <dbReference type="HAMAP-Rule" id="MF_01401"/>
    </source>
</evidence>
<dbReference type="InterPro" id="IPR002579">
    <property type="entry name" value="Met_Sox_Rdtase_MsrB_dom"/>
</dbReference>
<dbReference type="InterPro" id="IPR011057">
    <property type="entry name" value="Mss4-like_sf"/>
</dbReference>
<evidence type="ECO:0000256" key="1">
    <source>
        <dbReference type="ARBA" id="ARBA00008076"/>
    </source>
</evidence>
<dbReference type="AlphaFoldDB" id="A0A2H0M1A2"/>
<gene>
    <name evidence="9" type="primary">msrB</name>
    <name evidence="10" type="synonym">msrA</name>
    <name evidence="12" type="ORF">COV72_01890</name>
</gene>
<dbReference type="EMBL" id="PCWA01000026">
    <property type="protein sequence ID" value="PIQ89694.1"/>
    <property type="molecule type" value="Genomic_DNA"/>
</dbReference>
<comment type="catalytic activity">
    <reaction evidence="8 10">
        <text>[thioredoxin]-disulfide + L-methionine + H2O = L-methionine (S)-S-oxide + [thioredoxin]-dithiol</text>
        <dbReference type="Rhea" id="RHEA:19993"/>
        <dbReference type="Rhea" id="RHEA-COMP:10698"/>
        <dbReference type="Rhea" id="RHEA-COMP:10700"/>
        <dbReference type="ChEBI" id="CHEBI:15377"/>
        <dbReference type="ChEBI" id="CHEBI:29950"/>
        <dbReference type="ChEBI" id="CHEBI:50058"/>
        <dbReference type="ChEBI" id="CHEBI:57844"/>
        <dbReference type="ChEBI" id="CHEBI:58772"/>
        <dbReference type="EC" id="1.8.4.11"/>
    </reaction>
</comment>
<evidence type="ECO:0000256" key="9">
    <source>
        <dbReference type="HAMAP-Rule" id="MF_01400"/>
    </source>
</evidence>
<dbReference type="SUPFAM" id="SSF55068">
    <property type="entry name" value="Peptide methionine sulfoxide reductase"/>
    <property type="match status" value="1"/>
</dbReference>
<accession>A0A2H0M1A2</accession>
<dbReference type="PANTHER" id="PTHR10173:SF59">
    <property type="entry name" value="PEPTIDE METHIONINE SULFOXIDE REDUCTASE MSRA_MSRB"/>
    <property type="match status" value="1"/>
</dbReference>
<evidence type="ECO:0000256" key="3">
    <source>
        <dbReference type="ARBA" id="ARBA00023002"/>
    </source>
</evidence>
<reference evidence="12 13" key="1">
    <citation type="submission" date="2017-09" db="EMBL/GenBank/DDBJ databases">
        <title>Depth-based differentiation of microbial function through sediment-hosted aquifers and enrichment of novel symbionts in the deep terrestrial subsurface.</title>
        <authorList>
            <person name="Probst A.J."/>
            <person name="Ladd B."/>
            <person name="Jarett J.K."/>
            <person name="Geller-Mcgrath D.E."/>
            <person name="Sieber C.M."/>
            <person name="Emerson J.B."/>
            <person name="Anantharaman K."/>
            <person name="Thomas B.C."/>
            <person name="Malmstrom R."/>
            <person name="Stieglmeier M."/>
            <person name="Klingl A."/>
            <person name="Woyke T."/>
            <person name="Ryan C.M."/>
            <person name="Banfield J.F."/>
        </authorList>
    </citation>
    <scope>NUCLEOTIDE SEQUENCE [LARGE SCALE GENOMIC DNA]</scope>
    <source>
        <strain evidence="12">CG11_big_fil_rev_8_21_14_0_20_42_13</strain>
    </source>
</reference>
<evidence type="ECO:0000313" key="13">
    <source>
        <dbReference type="Proteomes" id="UP000229641"/>
    </source>
</evidence>
<proteinExistence type="inferred from homology"/>
<dbReference type="GO" id="GO:0033743">
    <property type="term" value="F:peptide-methionine (R)-S-oxide reductase activity"/>
    <property type="evidence" value="ECO:0007669"/>
    <property type="project" value="UniProtKB-UniRule"/>
</dbReference>
<dbReference type="Proteomes" id="UP000229641">
    <property type="component" value="Unassembled WGS sequence"/>
</dbReference>
<comment type="catalytic activity">
    <reaction evidence="6 10">
        <text>L-methionyl-[protein] + [thioredoxin]-disulfide + H2O = L-methionyl-(S)-S-oxide-[protein] + [thioredoxin]-dithiol</text>
        <dbReference type="Rhea" id="RHEA:14217"/>
        <dbReference type="Rhea" id="RHEA-COMP:10698"/>
        <dbReference type="Rhea" id="RHEA-COMP:10700"/>
        <dbReference type="Rhea" id="RHEA-COMP:12313"/>
        <dbReference type="Rhea" id="RHEA-COMP:12315"/>
        <dbReference type="ChEBI" id="CHEBI:15377"/>
        <dbReference type="ChEBI" id="CHEBI:16044"/>
        <dbReference type="ChEBI" id="CHEBI:29950"/>
        <dbReference type="ChEBI" id="CHEBI:44120"/>
        <dbReference type="ChEBI" id="CHEBI:50058"/>
        <dbReference type="EC" id="1.8.4.11"/>
    </reaction>
</comment>
<evidence type="ECO:0000313" key="12">
    <source>
        <dbReference type="EMBL" id="PIQ89694.1"/>
    </source>
</evidence>
<dbReference type="FunFam" id="2.170.150.20:FF:000003">
    <property type="entry name" value="Peptide methionine sulfoxide reductase MsrB"/>
    <property type="match status" value="1"/>
</dbReference>
<evidence type="ECO:0000256" key="2">
    <source>
        <dbReference type="ARBA" id="ARBA00011017"/>
    </source>
</evidence>
<evidence type="ECO:0000256" key="4">
    <source>
        <dbReference type="ARBA" id="ARBA00023268"/>
    </source>
</evidence>
<dbReference type="GO" id="GO:0008113">
    <property type="term" value="F:peptide-methionine (S)-S-oxide reductase activity"/>
    <property type="evidence" value="ECO:0007669"/>
    <property type="project" value="UniProtKB-UniRule"/>
</dbReference>
<comment type="similarity">
    <text evidence="2">In the N-terminal section; belongs to the MsrA Met sulfoxide reductase family.</text>
</comment>
<feature type="domain" description="MsrB" evidence="11">
    <location>
        <begin position="218"/>
        <end position="340"/>
    </location>
</feature>
<dbReference type="NCBIfam" id="TIGR00357">
    <property type="entry name" value="peptide-methionine (R)-S-oxide reductase MsrB"/>
    <property type="match status" value="1"/>
</dbReference>
<comment type="similarity">
    <text evidence="1">In the C-terminal section; belongs to the MsrB Met sulfoxide reductase family.</text>
</comment>
<evidence type="ECO:0000256" key="8">
    <source>
        <dbReference type="ARBA" id="ARBA00048782"/>
    </source>
</evidence>
<feature type="active site" description="Nucleophile" evidence="9">
    <location>
        <position position="329"/>
    </location>
</feature>
<organism evidence="12 13">
    <name type="scientific">Candidatus Ghiorseimicrobium undicola</name>
    <dbReference type="NCBI Taxonomy" id="1974746"/>
    <lineage>
        <taxon>Bacteria</taxon>
        <taxon>Pseudomonadati</taxon>
        <taxon>Candidatus Omnitrophota</taxon>
        <taxon>Candidatus Ghiorseimicrobium</taxon>
    </lineage>
</organism>
<dbReference type="GO" id="GO:0006979">
    <property type="term" value="P:response to oxidative stress"/>
    <property type="evidence" value="ECO:0007669"/>
    <property type="project" value="InterPro"/>
</dbReference>
<dbReference type="NCBIfam" id="TIGR00401">
    <property type="entry name" value="msrA"/>
    <property type="match status" value="1"/>
</dbReference>
<dbReference type="InterPro" id="IPR028427">
    <property type="entry name" value="Met_Sox_Rdtase_MsrB"/>
</dbReference>
<comment type="caution">
    <text evidence="12">The sequence shown here is derived from an EMBL/GenBank/DDBJ whole genome shotgun (WGS) entry which is preliminary data.</text>
</comment>
<dbReference type="GO" id="GO:0030091">
    <property type="term" value="P:protein repair"/>
    <property type="evidence" value="ECO:0007669"/>
    <property type="project" value="InterPro"/>
</dbReference>
<dbReference type="EC" id="1.8.4.12" evidence="9"/>
<dbReference type="InterPro" id="IPR002569">
    <property type="entry name" value="Met_Sox_Rdtase_MsrA_dom"/>
</dbReference>
<dbReference type="Gene3D" id="2.170.150.20">
    <property type="entry name" value="Peptide methionine sulfoxide reductase"/>
    <property type="match status" value="1"/>
</dbReference>
<sequence>MKRFIIAILLIFGGLVMTDNKLQADEKTERAIFAGGCFWCMEADFEKLSGVKDVISGYIGGTIADPTYKNYASGGHIEAVEVIYDSSIITYKQLLDFFWRHIDPVDSGGQFCDRGRAYSSAIFYRTEEQMRLAEETKKRLGESGKFDKAIATNIIRADKFYPAEEYHQSYYKKNPIRYKFYRSNCGRDRRLKELWGDAVHDDNQALGGRHSKYKKPSDEELRKKLTPLQYNVTQANGTEPAFNNEYWDNKTEGIYVDIVSGEPLFSSLDKFKSGTGWPSFTRPLEPDNIVEKEDRSWFSVRTEVRSRQADSHLGHVFDDGPAPGGLRYCINSAALRFIPAADLEKEGYPEYRKLFEPERK</sequence>
<dbReference type="PROSITE" id="PS51790">
    <property type="entry name" value="MSRB"/>
    <property type="match status" value="1"/>
</dbReference>
<evidence type="ECO:0000256" key="6">
    <source>
        <dbReference type="ARBA" id="ARBA00047806"/>
    </source>
</evidence>
<dbReference type="Pfam" id="PF01625">
    <property type="entry name" value="PMSR"/>
    <property type="match status" value="1"/>
</dbReference>
<comment type="function">
    <text evidence="5 10">Has an important function as a repair enzyme for proteins that have been inactivated by oxidation. Catalyzes the reversible oxidation-reduction of methionine sulfoxide in proteins to methionine.</text>
</comment>
<protein>
    <recommendedName>
        <fullName evidence="9 10">Multifunctional fusion protein</fullName>
    </recommendedName>
    <domain>
        <recommendedName>
            <fullName evidence="10">Peptide methionine sulfoxide reductase MsrA</fullName>
            <shortName evidence="10">Protein-methionine-S-oxide reductase</shortName>
            <ecNumber evidence="10">1.8.4.11</ecNumber>
        </recommendedName>
        <alternativeName>
            <fullName evidence="10">Peptide-methionine (S)-S-oxide reductase</fullName>
            <shortName evidence="10">Peptide Met(O) reductase</shortName>
        </alternativeName>
    </domain>
    <domain>
        <recommendedName>
            <fullName evidence="9">Peptide methionine sulfoxide reductase MsrB</fullName>
            <ecNumber evidence="9">1.8.4.12</ecNumber>
        </recommendedName>
        <alternativeName>
            <fullName evidence="9">Peptide-methionine (R)-S-oxide reductase</fullName>
        </alternativeName>
    </domain>
</protein>
<dbReference type="SUPFAM" id="SSF51316">
    <property type="entry name" value="Mss4-like"/>
    <property type="match status" value="1"/>
</dbReference>
<comment type="similarity">
    <text evidence="10">Belongs to the MsrA Met sulfoxide reductase family.</text>
</comment>
<keyword evidence="4" id="KW-0511">Multifunctional enzyme</keyword>
<comment type="similarity">
    <text evidence="9">Belongs to the MsrB Met sulfoxide reductase family.</text>
</comment>
<keyword evidence="3 9" id="KW-0560">Oxidoreductase</keyword>
<feature type="active site" evidence="10">
    <location>
        <position position="37"/>
    </location>
</feature>
<dbReference type="EC" id="1.8.4.11" evidence="10"/>
<dbReference type="InterPro" id="IPR036509">
    <property type="entry name" value="Met_Sox_Rdtase_MsrA_sf"/>
</dbReference>